<sequence>MSYLIVGGRLLVAGIFLLSLFGKVRSAAQFRRFVAATAGLLAVRPRWARPLALATVGAEATIVALALAPVGPVAGFVLAGALLTCFTVALVRARRRADQVACHCFGQSQVPVGHRHVVRNVVLIFVVLLLAAAAVATTAGPVDPAGVAVAALVAVPTALAIAHLDDVVDVLRPSSRK</sequence>
<dbReference type="InterPro" id="IPR009908">
    <property type="entry name" value="Methylamine_util_MauE"/>
</dbReference>
<comment type="caution">
    <text evidence="7">The sequence shown here is derived from an EMBL/GenBank/DDBJ whole genome shotgun (WGS) entry which is preliminary data.</text>
</comment>
<evidence type="ECO:0000256" key="2">
    <source>
        <dbReference type="ARBA" id="ARBA00022692"/>
    </source>
</evidence>
<name>A0ABQ4I298_9ACTN</name>
<evidence type="ECO:0000256" key="3">
    <source>
        <dbReference type="ARBA" id="ARBA00022989"/>
    </source>
</evidence>
<comment type="subcellular location">
    <subcellularLocation>
        <location evidence="1">Membrane</location>
        <topology evidence="1">Multi-pass membrane protein</topology>
    </subcellularLocation>
</comment>
<evidence type="ECO:0000256" key="5">
    <source>
        <dbReference type="SAM" id="Phobius"/>
    </source>
</evidence>
<keyword evidence="8" id="KW-1185">Reference proteome</keyword>
<feature type="transmembrane region" description="Helical" evidence="5">
    <location>
        <begin position="145"/>
        <end position="168"/>
    </location>
</feature>
<keyword evidence="3 5" id="KW-1133">Transmembrane helix</keyword>
<dbReference type="Proteomes" id="UP000647017">
    <property type="component" value="Unassembled WGS sequence"/>
</dbReference>
<accession>A0ABQ4I298</accession>
<organism evidence="7 8">
    <name type="scientific">Micromonospora andamanensis</name>
    <dbReference type="NCBI Taxonomy" id="1287068"/>
    <lineage>
        <taxon>Bacteria</taxon>
        <taxon>Bacillati</taxon>
        <taxon>Actinomycetota</taxon>
        <taxon>Actinomycetes</taxon>
        <taxon>Micromonosporales</taxon>
        <taxon>Micromonosporaceae</taxon>
        <taxon>Micromonospora</taxon>
    </lineage>
</organism>
<reference evidence="7 8" key="1">
    <citation type="submission" date="2021-01" db="EMBL/GenBank/DDBJ databases">
        <title>Whole genome shotgun sequence of Verrucosispora andamanensis NBRC 109075.</title>
        <authorList>
            <person name="Komaki H."/>
            <person name="Tamura T."/>
        </authorList>
    </citation>
    <scope>NUCLEOTIDE SEQUENCE [LARGE SCALE GENOMIC DNA]</scope>
    <source>
        <strain evidence="7 8">NBRC 109075</strain>
    </source>
</reference>
<proteinExistence type="predicted"/>
<dbReference type="RefSeq" id="WP_204012759.1">
    <property type="nucleotide sequence ID" value="NZ_BOOZ01000040.1"/>
</dbReference>
<evidence type="ECO:0000259" key="6">
    <source>
        <dbReference type="Pfam" id="PF07291"/>
    </source>
</evidence>
<evidence type="ECO:0000256" key="1">
    <source>
        <dbReference type="ARBA" id="ARBA00004141"/>
    </source>
</evidence>
<gene>
    <name evidence="7" type="ORF">Van01_51450</name>
</gene>
<evidence type="ECO:0000313" key="7">
    <source>
        <dbReference type="EMBL" id="GIJ11931.1"/>
    </source>
</evidence>
<keyword evidence="2 5" id="KW-0812">Transmembrane</keyword>
<feature type="transmembrane region" description="Helical" evidence="5">
    <location>
        <begin position="117"/>
        <end position="139"/>
    </location>
</feature>
<evidence type="ECO:0000313" key="8">
    <source>
        <dbReference type="Proteomes" id="UP000647017"/>
    </source>
</evidence>
<dbReference type="Pfam" id="PF07291">
    <property type="entry name" value="MauE"/>
    <property type="match status" value="1"/>
</dbReference>
<feature type="domain" description="Methylamine utilisation protein MauE" evidence="6">
    <location>
        <begin position="1"/>
        <end position="132"/>
    </location>
</feature>
<feature type="transmembrane region" description="Helical" evidence="5">
    <location>
        <begin position="73"/>
        <end position="91"/>
    </location>
</feature>
<evidence type="ECO:0000256" key="4">
    <source>
        <dbReference type="ARBA" id="ARBA00023136"/>
    </source>
</evidence>
<protein>
    <recommendedName>
        <fullName evidence="6">Methylamine utilisation protein MauE domain-containing protein</fullName>
    </recommendedName>
</protein>
<dbReference type="EMBL" id="BOOZ01000040">
    <property type="protein sequence ID" value="GIJ11931.1"/>
    <property type="molecule type" value="Genomic_DNA"/>
</dbReference>
<keyword evidence="4 5" id="KW-0472">Membrane</keyword>